<dbReference type="AlphaFoldDB" id="A0A381V2G1"/>
<feature type="domain" description="Glutamine amidotransferase" evidence="1">
    <location>
        <begin position="3"/>
        <end position="21"/>
    </location>
</feature>
<dbReference type="InterPro" id="IPR029062">
    <property type="entry name" value="Class_I_gatase-like"/>
</dbReference>
<dbReference type="PROSITE" id="PS51273">
    <property type="entry name" value="GATASE_TYPE_1"/>
    <property type="match status" value="1"/>
</dbReference>
<reference evidence="2" key="1">
    <citation type="submission" date="2018-05" db="EMBL/GenBank/DDBJ databases">
        <authorList>
            <person name="Lanie J.A."/>
            <person name="Ng W.-L."/>
            <person name="Kazmierczak K.M."/>
            <person name="Andrzejewski T.M."/>
            <person name="Davidsen T.M."/>
            <person name="Wayne K.J."/>
            <person name="Tettelin H."/>
            <person name="Glass J.I."/>
            <person name="Rusch D."/>
            <person name="Podicherti R."/>
            <person name="Tsui H.-C.T."/>
            <person name="Winkler M.E."/>
        </authorList>
    </citation>
    <scope>NUCLEOTIDE SEQUENCE</scope>
</reference>
<evidence type="ECO:0000313" key="2">
    <source>
        <dbReference type="EMBL" id="SVA34141.1"/>
    </source>
</evidence>
<gene>
    <name evidence="2" type="ORF">METZ01_LOCUS86995</name>
</gene>
<proteinExistence type="predicted"/>
<name>A0A381V2G1_9ZZZZ</name>
<dbReference type="Pfam" id="PF00117">
    <property type="entry name" value="GATase"/>
    <property type="match status" value="1"/>
</dbReference>
<dbReference type="Gene3D" id="3.40.50.880">
    <property type="match status" value="1"/>
</dbReference>
<evidence type="ECO:0000259" key="1">
    <source>
        <dbReference type="Pfam" id="PF00117"/>
    </source>
</evidence>
<dbReference type="SUPFAM" id="SSF52317">
    <property type="entry name" value="Class I glutamine amidotransferase-like"/>
    <property type="match status" value="1"/>
</dbReference>
<protein>
    <recommendedName>
        <fullName evidence="1">Glutamine amidotransferase domain-containing protein</fullName>
    </recommendedName>
</protein>
<organism evidence="2">
    <name type="scientific">marine metagenome</name>
    <dbReference type="NCBI Taxonomy" id="408172"/>
    <lineage>
        <taxon>unclassified sequences</taxon>
        <taxon>metagenomes</taxon>
        <taxon>ecological metagenomes</taxon>
    </lineage>
</organism>
<dbReference type="InterPro" id="IPR017926">
    <property type="entry name" value="GATASE"/>
</dbReference>
<sequence length="85" mass="9651">MIHKKPVLGICLGMQLMTDRNEEGGEVGLGWVRAETRCSITGPDLQAIVSLPPKWYKDFPNNESILGKIYNIYRLLARKEKTSNF</sequence>
<accession>A0A381V2G1</accession>
<dbReference type="EMBL" id="UINC01007583">
    <property type="protein sequence ID" value="SVA34141.1"/>
    <property type="molecule type" value="Genomic_DNA"/>
</dbReference>